<evidence type="ECO:0000313" key="3">
    <source>
        <dbReference type="Proteomes" id="UP001262410"/>
    </source>
</evidence>
<dbReference type="EMBL" id="JAVDPW010000005">
    <property type="protein sequence ID" value="MDR6290796.1"/>
    <property type="molecule type" value="Genomic_DNA"/>
</dbReference>
<keyword evidence="3" id="KW-1185">Reference proteome</keyword>
<feature type="region of interest" description="Disordered" evidence="1">
    <location>
        <begin position="1"/>
        <end position="20"/>
    </location>
</feature>
<sequence>MDPRPDHGEDSYRGSGRLDGKVALITGGDDSALLPVTGGRPML</sequence>
<name>A0ABU1JQ95_9PROT</name>
<comment type="caution">
    <text evidence="2">The sequence shown here is derived from an EMBL/GenBank/DDBJ whole genome shotgun (WGS) entry which is preliminary data.</text>
</comment>
<evidence type="ECO:0000313" key="2">
    <source>
        <dbReference type="EMBL" id="MDR6290796.1"/>
    </source>
</evidence>
<gene>
    <name evidence="2" type="ORF">E9232_003322</name>
</gene>
<evidence type="ECO:0000256" key="1">
    <source>
        <dbReference type="SAM" id="MobiDB-lite"/>
    </source>
</evidence>
<reference evidence="2 3" key="1">
    <citation type="submission" date="2023-07" db="EMBL/GenBank/DDBJ databases">
        <title>Sorghum-associated microbial communities from plants grown in Nebraska, USA.</title>
        <authorList>
            <person name="Schachtman D."/>
        </authorList>
    </citation>
    <scope>NUCLEOTIDE SEQUENCE [LARGE SCALE GENOMIC DNA]</scope>
    <source>
        <strain evidence="2 3">584</strain>
    </source>
</reference>
<organism evidence="2 3">
    <name type="scientific">Inquilinus ginsengisoli</name>
    <dbReference type="NCBI Taxonomy" id="363840"/>
    <lineage>
        <taxon>Bacteria</taxon>
        <taxon>Pseudomonadati</taxon>
        <taxon>Pseudomonadota</taxon>
        <taxon>Alphaproteobacteria</taxon>
        <taxon>Rhodospirillales</taxon>
        <taxon>Rhodospirillaceae</taxon>
        <taxon>Inquilinus</taxon>
    </lineage>
</organism>
<accession>A0ABU1JQ95</accession>
<proteinExistence type="predicted"/>
<protein>
    <submittedName>
        <fullName evidence="2">Uncharacterized protein</fullName>
    </submittedName>
</protein>
<dbReference type="Proteomes" id="UP001262410">
    <property type="component" value="Unassembled WGS sequence"/>
</dbReference>